<sequence>MGSHYKIRTEKTGHYFMHGTVTSETKYVWICLHGYGELGKYFIRHFEFLDPSENLVIVPEGMNRYYTDEKHERVAAHWMTREDRLDEIADYVLFLEALRSKLTWDKNSNLKVIYFGFSQGVTTLIRWLTAIQPRADYILMWAGGIPDDIVFDHSRLYFEKINSHYFIGDKDRYLNNESMQVMKKLLAQTGMKTEIHSFAGDHRIDDDVLKNWVQKNINPPG</sequence>
<dbReference type="EMBL" id="JADKGY010000001">
    <property type="protein sequence ID" value="MBK9981197.1"/>
    <property type="molecule type" value="Genomic_DNA"/>
</dbReference>
<dbReference type="Proteomes" id="UP000808337">
    <property type="component" value="Unassembled WGS sequence"/>
</dbReference>
<dbReference type="GO" id="GO:0016787">
    <property type="term" value="F:hydrolase activity"/>
    <property type="evidence" value="ECO:0007669"/>
    <property type="project" value="InterPro"/>
</dbReference>
<reference evidence="2 3" key="1">
    <citation type="submission" date="2020-10" db="EMBL/GenBank/DDBJ databases">
        <title>Connecting structure to function with the recovery of over 1000 high-quality activated sludge metagenome-assembled genomes encoding full-length rRNA genes using long-read sequencing.</title>
        <authorList>
            <person name="Singleton C.M."/>
            <person name="Petriglieri F."/>
            <person name="Kristensen J.M."/>
            <person name="Kirkegaard R.H."/>
            <person name="Michaelsen T.Y."/>
            <person name="Andersen M.H."/>
            <person name="Karst S.M."/>
            <person name="Dueholm M.S."/>
            <person name="Nielsen P.H."/>
            <person name="Albertsen M."/>
        </authorList>
    </citation>
    <scope>NUCLEOTIDE SEQUENCE [LARGE SCALE GENOMIC DNA]</scope>
    <source>
        <strain evidence="2">Ribe_18-Q3-R11-54_MAXAC.273</strain>
    </source>
</reference>
<comment type="caution">
    <text evidence="2">The sequence shown here is derived from an EMBL/GenBank/DDBJ whole genome shotgun (WGS) entry which is preliminary data.</text>
</comment>
<evidence type="ECO:0000259" key="1">
    <source>
        <dbReference type="Pfam" id="PF02230"/>
    </source>
</evidence>
<organism evidence="2 3">
    <name type="scientific">Candidatus Opimibacter skivensis</name>
    <dbReference type="NCBI Taxonomy" id="2982028"/>
    <lineage>
        <taxon>Bacteria</taxon>
        <taxon>Pseudomonadati</taxon>
        <taxon>Bacteroidota</taxon>
        <taxon>Saprospiria</taxon>
        <taxon>Saprospirales</taxon>
        <taxon>Saprospiraceae</taxon>
        <taxon>Candidatus Opimibacter</taxon>
    </lineage>
</organism>
<dbReference type="Gene3D" id="3.40.50.1820">
    <property type="entry name" value="alpha/beta hydrolase"/>
    <property type="match status" value="1"/>
</dbReference>
<feature type="domain" description="Phospholipase/carboxylesterase/thioesterase" evidence="1">
    <location>
        <begin position="26"/>
        <end position="210"/>
    </location>
</feature>
<evidence type="ECO:0000313" key="3">
    <source>
        <dbReference type="Proteomes" id="UP000808337"/>
    </source>
</evidence>
<dbReference type="AlphaFoldDB" id="A0A9D7SQG3"/>
<dbReference type="Pfam" id="PF02230">
    <property type="entry name" value="Abhydrolase_2"/>
    <property type="match status" value="1"/>
</dbReference>
<evidence type="ECO:0000313" key="2">
    <source>
        <dbReference type="EMBL" id="MBK9981197.1"/>
    </source>
</evidence>
<accession>A0A9D7SQG3</accession>
<proteinExistence type="predicted"/>
<dbReference type="InterPro" id="IPR003140">
    <property type="entry name" value="PLipase/COase/thioEstase"/>
</dbReference>
<protein>
    <recommendedName>
        <fullName evidence="1">Phospholipase/carboxylesterase/thioesterase domain-containing protein</fullName>
    </recommendedName>
</protein>
<dbReference type="InterPro" id="IPR029058">
    <property type="entry name" value="AB_hydrolase_fold"/>
</dbReference>
<name>A0A9D7SQG3_9BACT</name>
<gene>
    <name evidence="2" type="ORF">IPP15_02025</name>
</gene>
<dbReference type="SUPFAM" id="SSF53474">
    <property type="entry name" value="alpha/beta-Hydrolases"/>
    <property type="match status" value="1"/>
</dbReference>